<evidence type="ECO:0000259" key="2">
    <source>
        <dbReference type="Pfam" id="PF09623"/>
    </source>
</evidence>
<dbReference type="AlphaFoldDB" id="A0A6M1RYC2"/>
<dbReference type="NCBIfam" id="TIGR02584">
    <property type="entry name" value="cas_NE0113"/>
    <property type="match status" value="1"/>
</dbReference>
<name>A0A6M1RYC2_9BACT</name>
<gene>
    <name evidence="3" type="ORF">G4L39_14020</name>
</gene>
<feature type="domain" description="CRISPR system ring nuclease SSO2081-like" evidence="2">
    <location>
        <begin position="56"/>
        <end position="273"/>
    </location>
</feature>
<dbReference type="Proteomes" id="UP000477311">
    <property type="component" value="Unassembled WGS sequence"/>
</dbReference>
<proteinExistence type="predicted"/>
<protein>
    <submittedName>
        <fullName evidence="3">TIGR02584 family CRISPR-associated protein</fullName>
    </submittedName>
</protein>
<keyword evidence="4" id="KW-1185">Reference proteome</keyword>
<sequence length="425" mass="46405">MKAASQKDLKQAGRKATGDGTSSVNPGTAAVEMSGGMEPAEPDDREVVLLAVTGMSPAVLTETIWALAHPVDGSPLVVPHRVIAVTTAEGKRMLSRLFEPSDALGGAAPWEALRTALEHEGLPVADRLRFGRTGDDIRVITRVDPTRQESEELADIRTGADNEAAANFLLDQVRGLVENPDTRLIVSIAGGRKTMSALLYACMTLVGRETDALTHVLVSEPYEGLPGFWFPGQPGGPVMDPSGVRHDPARARVELAWVPFVSLRQFLVKELGRKPGTFTRLVELCRRQIRRRSAEDLKLTLDTQRSELEVNGVRINLAPAEMLMFLFLALRAKRNEPAFPSYKDALDELNAFREEQRELAREHPVSWRGAGSLQGVWDEHDLARAVASVRQKLRDAGGDASVLSDCLPSKGRCSLDVPGSLIYVR</sequence>
<organism evidence="3 4">
    <name type="scientific">Limisphaera ngatamarikiensis</name>
    <dbReference type="NCBI Taxonomy" id="1324935"/>
    <lineage>
        <taxon>Bacteria</taxon>
        <taxon>Pseudomonadati</taxon>
        <taxon>Verrucomicrobiota</taxon>
        <taxon>Verrucomicrobiia</taxon>
        <taxon>Limisphaerales</taxon>
        <taxon>Limisphaeraceae</taxon>
        <taxon>Limisphaera</taxon>
    </lineage>
</organism>
<accession>A0A6M1RYC2</accession>
<reference evidence="3 4" key="1">
    <citation type="submission" date="2020-02" db="EMBL/GenBank/DDBJ databases">
        <title>Draft genome sequence of Limisphaera ngatamarikiensis NGM72.4T, a thermophilic Verrucomicrobia grouped in subdivision 3.</title>
        <authorList>
            <person name="Carere C.R."/>
            <person name="Steen J."/>
            <person name="Hugenholtz P."/>
            <person name="Stott M.B."/>
        </authorList>
    </citation>
    <scope>NUCLEOTIDE SEQUENCE [LARGE SCALE GENOMIC DNA]</scope>
    <source>
        <strain evidence="3 4">NGM72.4</strain>
    </source>
</reference>
<evidence type="ECO:0000256" key="1">
    <source>
        <dbReference type="SAM" id="MobiDB-lite"/>
    </source>
</evidence>
<evidence type="ECO:0000313" key="3">
    <source>
        <dbReference type="EMBL" id="NGO40501.1"/>
    </source>
</evidence>
<dbReference type="InterPro" id="IPR019092">
    <property type="entry name" value="SSO2081-like_dom"/>
</dbReference>
<dbReference type="InterPro" id="IPR013413">
    <property type="entry name" value="CRISPR-assoc_prot_NE0113"/>
</dbReference>
<evidence type="ECO:0000313" key="4">
    <source>
        <dbReference type="Proteomes" id="UP000477311"/>
    </source>
</evidence>
<dbReference type="EMBL" id="JAAKYA010000096">
    <property type="protein sequence ID" value="NGO40501.1"/>
    <property type="molecule type" value="Genomic_DNA"/>
</dbReference>
<comment type="caution">
    <text evidence="3">The sequence shown here is derived from an EMBL/GenBank/DDBJ whole genome shotgun (WGS) entry which is preliminary data.</text>
</comment>
<feature type="region of interest" description="Disordered" evidence="1">
    <location>
        <begin position="1"/>
        <end position="41"/>
    </location>
</feature>
<feature type="compositionally biased region" description="Basic and acidic residues" evidence="1">
    <location>
        <begin position="1"/>
        <end position="11"/>
    </location>
</feature>
<dbReference type="RefSeq" id="WP_165109160.1">
    <property type="nucleotide sequence ID" value="NZ_JAAKYA010000096.1"/>
</dbReference>
<dbReference type="Pfam" id="PF09623">
    <property type="entry name" value="Cas_NE0113"/>
    <property type="match status" value="1"/>
</dbReference>